<evidence type="ECO:0000256" key="1">
    <source>
        <dbReference type="ARBA" id="ARBA00009085"/>
    </source>
</evidence>
<evidence type="ECO:0000313" key="6">
    <source>
        <dbReference type="EMBL" id="KAK3091678.1"/>
    </source>
</evidence>
<feature type="compositionally biased region" description="Low complexity" evidence="4">
    <location>
        <begin position="1252"/>
        <end position="1262"/>
    </location>
</feature>
<feature type="compositionally biased region" description="Polar residues" evidence="4">
    <location>
        <begin position="389"/>
        <end position="404"/>
    </location>
</feature>
<feature type="compositionally biased region" description="Basic residues" evidence="4">
    <location>
        <begin position="1529"/>
        <end position="1539"/>
    </location>
</feature>
<feature type="compositionally biased region" description="Polar residues" evidence="4">
    <location>
        <begin position="813"/>
        <end position="823"/>
    </location>
</feature>
<feature type="region of interest" description="Disordered" evidence="4">
    <location>
        <begin position="738"/>
        <end position="887"/>
    </location>
</feature>
<dbReference type="InterPro" id="IPR038765">
    <property type="entry name" value="Papain-like_cys_pep_sf"/>
</dbReference>
<evidence type="ECO:0000256" key="4">
    <source>
        <dbReference type="SAM" id="MobiDB-lite"/>
    </source>
</evidence>
<feature type="compositionally biased region" description="Basic and acidic residues" evidence="4">
    <location>
        <begin position="1509"/>
        <end position="1523"/>
    </location>
</feature>
<dbReference type="EMBL" id="VSWD01000010">
    <property type="protein sequence ID" value="KAK3091678.1"/>
    <property type="molecule type" value="Genomic_DNA"/>
</dbReference>
<comment type="caution">
    <text evidence="6">The sequence shown here is derived from an EMBL/GenBank/DDBJ whole genome shotgun (WGS) entry which is preliminary data.</text>
</comment>
<evidence type="ECO:0000256" key="3">
    <source>
        <dbReference type="ARBA" id="ARBA00022801"/>
    </source>
</evidence>
<dbReference type="Proteomes" id="UP001186944">
    <property type="component" value="Unassembled WGS sequence"/>
</dbReference>
<keyword evidence="3" id="KW-0378">Hydrolase</keyword>
<feature type="region of interest" description="Disordered" evidence="4">
    <location>
        <begin position="460"/>
        <end position="587"/>
    </location>
</feature>
<organism evidence="6 7">
    <name type="scientific">Pinctada imbricata</name>
    <name type="common">Atlantic pearl-oyster</name>
    <name type="synonym">Pinctada martensii</name>
    <dbReference type="NCBI Taxonomy" id="66713"/>
    <lineage>
        <taxon>Eukaryota</taxon>
        <taxon>Metazoa</taxon>
        <taxon>Spiralia</taxon>
        <taxon>Lophotrochozoa</taxon>
        <taxon>Mollusca</taxon>
        <taxon>Bivalvia</taxon>
        <taxon>Autobranchia</taxon>
        <taxon>Pteriomorphia</taxon>
        <taxon>Pterioida</taxon>
        <taxon>Pterioidea</taxon>
        <taxon>Pteriidae</taxon>
        <taxon>Pinctada</taxon>
    </lineage>
</organism>
<dbReference type="InterPro" id="IPR052398">
    <property type="entry name" value="Ubiquitin_hydrolase_53/54"/>
</dbReference>
<feature type="compositionally biased region" description="Polar residues" evidence="4">
    <location>
        <begin position="649"/>
        <end position="661"/>
    </location>
</feature>
<keyword evidence="2" id="KW-0833">Ubl conjugation pathway</keyword>
<feature type="compositionally biased region" description="Polar residues" evidence="4">
    <location>
        <begin position="704"/>
        <end position="713"/>
    </location>
</feature>
<dbReference type="InterPro" id="IPR028889">
    <property type="entry name" value="USP"/>
</dbReference>
<protein>
    <recommendedName>
        <fullName evidence="5">USP domain-containing protein</fullName>
    </recommendedName>
</protein>
<feature type="compositionally biased region" description="Polar residues" evidence="4">
    <location>
        <begin position="1140"/>
        <end position="1151"/>
    </location>
</feature>
<feature type="compositionally biased region" description="Basic and acidic residues" evidence="4">
    <location>
        <begin position="1454"/>
        <end position="1464"/>
    </location>
</feature>
<feature type="region of interest" description="Disordered" evidence="4">
    <location>
        <begin position="1122"/>
        <end position="1297"/>
    </location>
</feature>
<feature type="compositionally biased region" description="Polar residues" evidence="4">
    <location>
        <begin position="1263"/>
        <end position="1275"/>
    </location>
</feature>
<dbReference type="Gene3D" id="3.90.70.10">
    <property type="entry name" value="Cysteine proteinases"/>
    <property type="match status" value="1"/>
</dbReference>
<evidence type="ECO:0000259" key="5">
    <source>
        <dbReference type="PROSITE" id="PS50235"/>
    </source>
</evidence>
<feature type="compositionally biased region" description="Polar residues" evidence="4">
    <location>
        <begin position="1471"/>
        <end position="1482"/>
    </location>
</feature>
<feature type="compositionally biased region" description="Polar residues" evidence="4">
    <location>
        <begin position="1411"/>
        <end position="1450"/>
    </location>
</feature>
<dbReference type="GO" id="GO:0004843">
    <property type="term" value="F:cysteine-type deubiquitinase activity"/>
    <property type="evidence" value="ECO:0007669"/>
    <property type="project" value="InterPro"/>
</dbReference>
<reference evidence="6" key="1">
    <citation type="submission" date="2019-08" db="EMBL/GenBank/DDBJ databases">
        <title>The improved chromosome-level genome for the pearl oyster Pinctada fucata martensii using PacBio sequencing and Hi-C.</title>
        <authorList>
            <person name="Zheng Z."/>
        </authorList>
    </citation>
    <scope>NUCLEOTIDE SEQUENCE</scope>
    <source>
        <strain evidence="6">ZZ-2019</strain>
        <tissue evidence="6">Adductor muscle</tissue>
    </source>
</reference>
<evidence type="ECO:0000256" key="2">
    <source>
        <dbReference type="ARBA" id="ARBA00022786"/>
    </source>
</evidence>
<accession>A0AA89BXY1</accession>
<feature type="compositionally biased region" description="Polar residues" evidence="4">
    <location>
        <begin position="1018"/>
        <end position="1032"/>
    </location>
</feature>
<feature type="region of interest" description="Disordered" evidence="4">
    <location>
        <begin position="1320"/>
        <end position="1539"/>
    </location>
</feature>
<evidence type="ECO:0000313" key="7">
    <source>
        <dbReference type="Proteomes" id="UP001186944"/>
    </source>
</evidence>
<feature type="compositionally biased region" description="Polar residues" evidence="4">
    <location>
        <begin position="499"/>
        <end position="522"/>
    </location>
</feature>
<feature type="compositionally biased region" description="Low complexity" evidence="4">
    <location>
        <begin position="824"/>
        <end position="841"/>
    </location>
</feature>
<feature type="region of interest" description="Disordered" evidence="4">
    <location>
        <begin position="368"/>
        <end position="431"/>
    </location>
</feature>
<gene>
    <name evidence="6" type="ORF">FSP39_021802</name>
</gene>
<feature type="region of interest" description="Disordered" evidence="4">
    <location>
        <begin position="642"/>
        <end position="713"/>
    </location>
</feature>
<feature type="compositionally biased region" description="Basic and acidic residues" evidence="4">
    <location>
        <begin position="555"/>
        <end position="565"/>
    </location>
</feature>
<dbReference type="PROSITE" id="PS50235">
    <property type="entry name" value="USP_3"/>
    <property type="match status" value="1"/>
</dbReference>
<keyword evidence="7" id="KW-1185">Reference proteome</keyword>
<dbReference type="GO" id="GO:0016579">
    <property type="term" value="P:protein deubiquitination"/>
    <property type="evidence" value="ECO:0007669"/>
    <property type="project" value="InterPro"/>
</dbReference>
<dbReference type="SUPFAM" id="SSF54001">
    <property type="entry name" value="Cysteine proteinases"/>
    <property type="match status" value="1"/>
</dbReference>
<feature type="compositionally biased region" description="Polar residues" evidence="4">
    <location>
        <begin position="1167"/>
        <end position="1178"/>
    </location>
</feature>
<dbReference type="FunFam" id="3.90.70.10:FF:000041">
    <property type="entry name" value="Inactive ubiquitin carboxyl-terminal hydrolase 53"/>
    <property type="match status" value="1"/>
</dbReference>
<feature type="domain" description="USP" evidence="5">
    <location>
        <begin position="38"/>
        <end position="352"/>
    </location>
</feature>
<dbReference type="Pfam" id="PF00443">
    <property type="entry name" value="UCH"/>
    <property type="match status" value="1"/>
</dbReference>
<dbReference type="InterPro" id="IPR001394">
    <property type="entry name" value="Peptidase_C19_UCH"/>
</dbReference>
<proteinExistence type="inferred from homology"/>
<name>A0AA89BXY1_PINIB</name>
<feature type="compositionally biased region" description="Low complexity" evidence="4">
    <location>
        <begin position="671"/>
        <end position="681"/>
    </location>
</feature>
<feature type="compositionally biased region" description="Polar residues" evidence="4">
    <location>
        <begin position="1202"/>
        <end position="1236"/>
    </location>
</feature>
<dbReference type="PANTHER" id="PTHR22975:SF9">
    <property type="entry name" value="ECHINUS SPLICE FORM 3"/>
    <property type="match status" value="1"/>
</dbReference>
<feature type="compositionally biased region" description="Low complexity" evidence="4">
    <location>
        <begin position="1126"/>
        <end position="1139"/>
    </location>
</feature>
<dbReference type="CDD" id="cd02257">
    <property type="entry name" value="Peptidase_C19"/>
    <property type="match status" value="1"/>
</dbReference>
<dbReference type="PANTHER" id="PTHR22975">
    <property type="entry name" value="UBIQUITIN SPECIFIC PROTEINASE"/>
    <property type="match status" value="1"/>
</dbReference>
<feature type="compositionally biased region" description="Polar residues" evidence="4">
    <location>
        <begin position="682"/>
        <end position="697"/>
    </location>
</feature>
<feature type="compositionally biased region" description="Low complexity" evidence="4">
    <location>
        <begin position="869"/>
        <end position="887"/>
    </location>
</feature>
<feature type="region of interest" description="Disordered" evidence="4">
    <location>
        <begin position="1000"/>
        <end position="1038"/>
    </location>
</feature>
<sequence length="1643" mass="181437">MEDPEPFPPGGRSFANHPPQGHWFDTVERNANSQLTYKGLRNAPGENNCFLNSAVQVFWHLDVFRRSYRRLTGHLCMGNSCIFCALKVIFTQFQYSDQSSLPPDALRKALADTFMNQQRFQLGHMDDAAECFENILRRIHFHIANAYHEDSCAAAHCLPHQKFAMTVFDQLVCVCGASSEPLKFHELVHYINTNALVSQYRSMQETGDILHPDRFGLLLRNGGAAGDIRDCPGNCGKRVQIRRTLINSPDVVSIGLVWDSDRPSGELINDVARSIGTSIHLQDVFHSVMNKLSALVCYYGKHYSTFVYHTKLNVWIYFDDATVKEIGPRWEHVVEKCSRGRYQPLLLLYTNPNASPICTDTAPKKRVMAPGYATPTKGSLDNEKKLDLKTNTAHNTRNLSSDQRQVIPGPPDLSSPDAETPKGPGSEHRRQPSFLIAITGKNGRNGHKSEYAVPTLNAPVKQMLPGGQGQFHGRSEQGSRSGPQRSPIQQDVIEEDTTDGYNYTLSNSDQYRRPSLSSSVESNKGPLAVNFTRNTEAQRKESFKKNKNRVGADVVRYHMDPRRSSSSDSDSPVSHEGAVPPQLPPKRNIVHSQSFEESPANISADNIDMRQHIVIKPKPNPGHMYENIENLSHTPVQSGLATLPRKSKSSLSQVGQHSRQGSVHDDPNAPSSQGSHSRQSSTNTLTESHSRQSSTHTLTDHSRQNSSVSQHSEIIQQAHHHNMFSHPASAMQAYNRQMSAPSTPGVNRKQVTGEPIKKEKPPKPAKPEKKSSLLKKKSGQPQQDQPPPLPDKKKPRSPNADSYIDRKMVESVLSFQTKLSRQGSTNSNVSHSSNTSFDSDNCSMKSSKDGHMSDNMSDTMSVESHRDSGYGSSDRNSSSSTGSTTLDPFSQYFLSKSMIPPKTINQQVLAEGMKKLMNPSVYRGEQSQTVMYQYGSQYNPQNSANDNMSRPPHGDKYGPCVYTGQDGDKPFKPVVDGFGNPIDPSSEPRKQLYDPAIVKSHQGRDGRANPLPPRIQPTGHQPNYSGGQSNVGVSEPPGTVVPVNDQFMRLCQQSEDLMDTCVLAETDENYPSAINYCNNAIDKLKQAMKLPNIPQQCFTFGQKKHNSCLLKLRSLQKKSAILRQESNSSTTSSDSARSSPMTINSSHQGSCHNHHVPSKGAEPCLHQNVTALQQTTVHSRSSSRDSVDSVIENKNYRPDRPSSANSNSSQKQVTSLSQNSSQNSIHERTSSNSSSVDIYATLPRKQSRKPPSKSQGSSSVQSENYSNRQKSSSVHPGQGHTPPVLEKQNSDSSMESQFQIPAQHHIRTNVAEIRPLQQTGASYPSIPDKPRQHQRPSGTVTTEVCKTPTTQQQTAKTLPVTPPKPRLVTQSSSLPPKQEGNGEKDGAPVGKAKTSTYRAGTAEATRKGTDQKVTSPNGQHYNPNHLPVSQSDSATHSSSRPTTPQPSESSNQDEDYRPSVRDLASRFGGSKSKNVTEQSVVHSQDRSGHTSIPPELPPQTGSLQIRQRSKSESDFRNMQENKPKSVLSKNKKHRGNKPRKSVTFCDNIALISAADLISGVPISGVSVDPDMHAGYVSDEEDRYGFSRGAYSDNELEEGDSSDSPVEIFAGEEACNLCGKKGVMQGQMYCPKCYQYMNRFQQRT</sequence>
<feature type="compositionally biased region" description="Low complexity" evidence="4">
    <location>
        <begin position="1339"/>
        <end position="1354"/>
    </location>
</feature>
<feature type="compositionally biased region" description="Basic and acidic residues" evidence="4">
    <location>
        <begin position="755"/>
        <end position="771"/>
    </location>
</feature>
<feature type="compositionally biased region" description="Polar residues" evidence="4">
    <location>
        <begin position="476"/>
        <end position="489"/>
    </location>
</feature>
<comment type="similarity">
    <text evidence="1">Belongs to the peptidase C19 family.</text>
</comment>